<dbReference type="GO" id="GO:0005960">
    <property type="term" value="C:glycine cleavage complex"/>
    <property type="evidence" value="ECO:0007669"/>
    <property type="project" value="InterPro"/>
</dbReference>
<dbReference type="RefSeq" id="WP_071362451.1">
    <property type="nucleotide sequence ID" value="NZ_DAMAFS010000004.1"/>
</dbReference>
<evidence type="ECO:0000259" key="9">
    <source>
        <dbReference type="Pfam" id="PF01571"/>
    </source>
</evidence>
<comment type="function">
    <text evidence="7">The glycine cleavage system catalyzes the degradation of glycine.</text>
</comment>
<accession>A0A1S2NBX6</accession>
<evidence type="ECO:0000259" key="10">
    <source>
        <dbReference type="Pfam" id="PF08669"/>
    </source>
</evidence>
<dbReference type="Pfam" id="PF01571">
    <property type="entry name" value="GCV_T"/>
    <property type="match status" value="1"/>
</dbReference>
<evidence type="ECO:0000256" key="3">
    <source>
        <dbReference type="ARBA" id="ARBA00022576"/>
    </source>
</evidence>
<feature type="binding site" evidence="8">
    <location>
        <position position="207"/>
    </location>
    <ligand>
        <name>substrate</name>
    </ligand>
</feature>
<dbReference type="Proteomes" id="UP000180246">
    <property type="component" value="Unassembled WGS sequence"/>
</dbReference>
<protein>
    <recommendedName>
        <fullName evidence="2 7">Aminomethyltransferase</fullName>
        <ecNumber evidence="2 7">2.1.2.10</ecNumber>
    </recommendedName>
    <alternativeName>
        <fullName evidence="5 7">Glycine cleavage system T protein</fullName>
    </alternativeName>
</protein>
<dbReference type="GO" id="GO:0008483">
    <property type="term" value="F:transaminase activity"/>
    <property type="evidence" value="ECO:0007669"/>
    <property type="project" value="UniProtKB-KW"/>
</dbReference>
<dbReference type="FunFam" id="4.10.1250.10:FF:000001">
    <property type="entry name" value="Aminomethyltransferase"/>
    <property type="match status" value="1"/>
</dbReference>
<proteinExistence type="inferred from homology"/>
<dbReference type="AlphaFoldDB" id="A0A1S2NBX6"/>
<keyword evidence="4 7" id="KW-0808">Transferase</keyword>
<comment type="catalytic activity">
    <reaction evidence="6 7">
        <text>N(6)-[(R)-S(8)-aminomethyldihydrolipoyl]-L-lysyl-[protein] + (6S)-5,6,7,8-tetrahydrofolate = N(6)-[(R)-dihydrolipoyl]-L-lysyl-[protein] + (6R)-5,10-methylene-5,6,7,8-tetrahydrofolate + NH4(+)</text>
        <dbReference type="Rhea" id="RHEA:16945"/>
        <dbReference type="Rhea" id="RHEA-COMP:10475"/>
        <dbReference type="Rhea" id="RHEA-COMP:10492"/>
        <dbReference type="ChEBI" id="CHEBI:15636"/>
        <dbReference type="ChEBI" id="CHEBI:28938"/>
        <dbReference type="ChEBI" id="CHEBI:57453"/>
        <dbReference type="ChEBI" id="CHEBI:83100"/>
        <dbReference type="ChEBI" id="CHEBI:83143"/>
        <dbReference type="EC" id="2.1.2.10"/>
    </reaction>
</comment>
<dbReference type="Pfam" id="PF08669">
    <property type="entry name" value="GCV_T_C"/>
    <property type="match status" value="1"/>
</dbReference>
<comment type="caution">
    <text evidence="11">The sequence shown here is derived from an EMBL/GenBank/DDBJ whole genome shotgun (WGS) entry which is preliminary data.</text>
</comment>
<dbReference type="PIRSF" id="PIRSF006487">
    <property type="entry name" value="GcvT"/>
    <property type="match status" value="1"/>
</dbReference>
<evidence type="ECO:0000256" key="5">
    <source>
        <dbReference type="ARBA" id="ARBA00031395"/>
    </source>
</evidence>
<feature type="domain" description="GCVT N-terminal" evidence="9">
    <location>
        <begin position="10"/>
        <end position="268"/>
    </location>
</feature>
<dbReference type="Gene3D" id="3.30.70.1400">
    <property type="entry name" value="Aminomethyltransferase beta-barrel domains"/>
    <property type="match status" value="1"/>
</dbReference>
<comment type="subunit">
    <text evidence="7">The glycine cleavage system is composed of four proteins: P, T, L and H.</text>
</comment>
<dbReference type="PANTHER" id="PTHR43757">
    <property type="entry name" value="AMINOMETHYLTRANSFERASE"/>
    <property type="match status" value="1"/>
</dbReference>
<evidence type="ECO:0000256" key="7">
    <source>
        <dbReference type="HAMAP-Rule" id="MF_00259"/>
    </source>
</evidence>
<dbReference type="InterPro" id="IPR028896">
    <property type="entry name" value="GcvT/YgfZ/DmdA"/>
</dbReference>
<dbReference type="SUPFAM" id="SSF101790">
    <property type="entry name" value="Aminomethyltransferase beta-barrel domain"/>
    <property type="match status" value="1"/>
</dbReference>
<sequence>MTLKATPLNSAHRALGAKMVDFGGWDMPVNYGSQIEEHNAVRSDAGMFDVSHMCVVDVKGANARAFLRGLLANNVDKLQTPGKALYSCMLNPEGGVIDDLIVYFLSEDWFRIVVNAGTADKDVAWMNGQNAATSSGVSITQRRDGNDPIALVAVQGPNARAKVWQVLPTTQAATENLKPFNAAIVGDTAFGEAMVARTGYTGEDGFEIGVPASQAEALWNALLAAGVKPAGLGARDTLRLEAGMNLYGQDMDETTNPLDAGLAWTIDLVSERDFIGKAALQAKGQQAQFVGLILREKGGILRAHQRVIAASGNVGEITSGTFSPSMQQAIALARVPMDVAVGDTVQVAIRDKHLAASVVKLPFVRNGKVLAA</sequence>
<dbReference type="SUPFAM" id="SSF103025">
    <property type="entry name" value="Folate-binding domain"/>
    <property type="match status" value="1"/>
</dbReference>
<dbReference type="Gene3D" id="3.30.1360.120">
    <property type="entry name" value="Probable tRNA modification gtpase trme, domain 1"/>
    <property type="match status" value="1"/>
</dbReference>
<feature type="domain" description="Aminomethyltransferase C-terminal" evidence="10">
    <location>
        <begin position="288"/>
        <end position="364"/>
    </location>
</feature>
<gene>
    <name evidence="7 11" type="primary">gcvT</name>
    <name evidence="11" type="ORF">LO55_3555</name>
</gene>
<evidence type="ECO:0000256" key="1">
    <source>
        <dbReference type="ARBA" id="ARBA00008609"/>
    </source>
</evidence>
<dbReference type="EMBL" id="JRYB01000001">
    <property type="protein sequence ID" value="OIJ42499.1"/>
    <property type="molecule type" value="Genomic_DNA"/>
</dbReference>
<organism evidence="11 12">
    <name type="scientific">Massilia timonae</name>
    <dbReference type="NCBI Taxonomy" id="47229"/>
    <lineage>
        <taxon>Bacteria</taxon>
        <taxon>Pseudomonadati</taxon>
        <taxon>Pseudomonadota</taxon>
        <taxon>Betaproteobacteria</taxon>
        <taxon>Burkholderiales</taxon>
        <taxon>Oxalobacteraceae</taxon>
        <taxon>Telluria group</taxon>
        <taxon>Massilia</taxon>
    </lineage>
</organism>
<evidence type="ECO:0000256" key="2">
    <source>
        <dbReference type="ARBA" id="ARBA00012616"/>
    </source>
</evidence>
<evidence type="ECO:0000313" key="12">
    <source>
        <dbReference type="Proteomes" id="UP000180246"/>
    </source>
</evidence>
<reference evidence="11 12" key="1">
    <citation type="submission" date="2014-10" db="EMBL/GenBank/DDBJ databases">
        <authorList>
            <person name="Seo M.-J."/>
            <person name="Seok Y.J."/>
            <person name="Cha I.-T."/>
        </authorList>
    </citation>
    <scope>NUCLEOTIDE SEQUENCE [LARGE SCALE GENOMIC DNA]</scope>
    <source>
        <strain evidence="11 12">NEU</strain>
    </source>
</reference>
<dbReference type="EC" id="2.1.2.10" evidence="2 7"/>
<dbReference type="NCBIfam" id="NF001567">
    <property type="entry name" value="PRK00389.1"/>
    <property type="match status" value="1"/>
</dbReference>
<dbReference type="Gene3D" id="2.40.30.110">
    <property type="entry name" value="Aminomethyltransferase beta-barrel domains"/>
    <property type="match status" value="1"/>
</dbReference>
<dbReference type="GO" id="GO:0004047">
    <property type="term" value="F:aminomethyltransferase activity"/>
    <property type="evidence" value="ECO:0007669"/>
    <property type="project" value="UniProtKB-UniRule"/>
</dbReference>
<dbReference type="InterPro" id="IPR027266">
    <property type="entry name" value="TrmE/GcvT-like"/>
</dbReference>
<dbReference type="GO" id="GO:0019464">
    <property type="term" value="P:glycine decarboxylation via glycine cleavage system"/>
    <property type="evidence" value="ECO:0007669"/>
    <property type="project" value="UniProtKB-UniRule"/>
</dbReference>
<dbReference type="Gene3D" id="4.10.1250.10">
    <property type="entry name" value="Aminomethyltransferase fragment"/>
    <property type="match status" value="1"/>
</dbReference>
<dbReference type="GO" id="GO:0005829">
    <property type="term" value="C:cytosol"/>
    <property type="evidence" value="ECO:0007669"/>
    <property type="project" value="TreeGrafter"/>
</dbReference>
<dbReference type="InterPro" id="IPR013977">
    <property type="entry name" value="GcvT_C"/>
</dbReference>
<dbReference type="InterPro" id="IPR006223">
    <property type="entry name" value="GcvT"/>
</dbReference>
<evidence type="ECO:0000256" key="4">
    <source>
        <dbReference type="ARBA" id="ARBA00022679"/>
    </source>
</evidence>
<dbReference type="FunFam" id="3.30.70.1400:FF:000001">
    <property type="entry name" value="Aminomethyltransferase"/>
    <property type="match status" value="1"/>
</dbReference>
<dbReference type="InterPro" id="IPR006222">
    <property type="entry name" value="GCVT_N"/>
</dbReference>
<dbReference type="InterPro" id="IPR022903">
    <property type="entry name" value="GcvT_bac"/>
</dbReference>
<evidence type="ECO:0000313" key="11">
    <source>
        <dbReference type="EMBL" id="OIJ42499.1"/>
    </source>
</evidence>
<comment type="similarity">
    <text evidence="1 7">Belongs to the GcvT family.</text>
</comment>
<evidence type="ECO:0000256" key="6">
    <source>
        <dbReference type="ARBA" id="ARBA00047665"/>
    </source>
</evidence>
<dbReference type="HAMAP" id="MF_00259">
    <property type="entry name" value="GcvT"/>
    <property type="match status" value="1"/>
</dbReference>
<dbReference type="InterPro" id="IPR029043">
    <property type="entry name" value="GcvT/YgfZ_C"/>
</dbReference>
<keyword evidence="3 7" id="KW-0032">Aminotransferase</keyword>
<evidence type="ECO:0000256" key="8">
    <source>
        <dbReference type="PIRSR" id="PIRSR006487-1"/>
    </source>
</evidence>
<name>A0A1S2NBX6_9BURK</name>
<dbReference type="NCBIfam" id="TIGR00528">
    <property type="entry name" value="gcvT"/>
    <property type="match status" value="1"/>
</dbReference>
<dbReference type="PANTHER" id="PTHR43757:SF2">
    <property type="entry name" value="AMINOMETHYLTRANSFERASE, MITOCHONDRIAL"/>
    <property type="match status" value="1"/>
</dbReference>